<evidence type="ECO:0000256" key="3">
    <source>
        <dbReference type="ARBA" id="ARBA00011738"/>
    </source>
</evidence>
<dbReference type="PROSITE" id="PS51462">
    <property type="entry name" value="NUDIX"/>
    <property type="match status" value="1"/>
</dbReference>
<dbReference type="InterPro" id="IPR000086">
    <property type="entry name" value="NUDIX_hydrolase_dom"/>
</dbReference>
<accession>A0AAN7ZVY4</accession>
<dbReference type="PANTHER" id="PTHR11839">
    <property type="entry name" value="UDP/ADP-SUGAR PYROPHOSPHATASE"/>
    <property type="match status" value="1"/>
</dbReference>
<comment type="cofactor">
    <cofactor evidence="1">
        <name>Mg(2+)</name>
        <dbReference type="ChEBI" id="CHEBI:18420"/>
    </cofactor>
</comment>
<dbReference type="EMBL" id="JAVRBK010000001">
    <property type="protein sequence ID" value="KAK5649446.1"/>
    <property type="molecule type" value="Genomic_DNA"/>
</dbReference>
<comment type="subunit">
    <text evidence="3">Homodimer.</text>
</comment>
<dbReference type="PANTHER" id="PTHR11839:SF15">
    <property type="entry name" value="URIDINE DIPHOSPHATE GLUCOSE PYROPHOSPHATASE NUDT14"/>
    <property type="match status" value="1"/>
</dbReference>
<comment type="caution">
    <text evidence="13">The sequence shown here is derived from an EMBL/GenBank/DDBJ whole genome shotgun (WGS) entry which is preliminary data.</text>
</comment>
<dbReference type="SUPFAM" id="SSF55811">
    <property type="entry name" value="Nudix"/>
    <property type="match status" value="1"/>
</dbReference>
<evidence type="ECO:0000256" key="10">
    <source>
        <dbReference type="ARBA" id="ARBA00071467"/>
    </source>
</evidence>
<evidence type="ECO:0000256" key="2">
    <source>
        <dbReference type="ARBA" id="ARBA00004496"/>
    </source>
</evidence>
<evidence type="ECO:0000259" key="12">
    <source>
        <dbReference type="PROSITE" id="PS51462"/>
    </source>
</evidence>
<reference evidence="13 14" key="1">
    <citation type="journal article" date="2024" name="Insects">
        <title>An Improved Chromosome-Level Genome Assembly of the Firefly Pyrocoelia pectoralis.</title>
        <authorList>
            <person name="Fu X."/>
            <person name="Meyer-Rochow V.B."/>
            <person name="Ballantyne L."/>
            <person name="Zhu X."/>
        </authorList>
    </citation>
    <scope>NUCLEOTIDE SEQUENCE [LARGE SCALE GENOMIC DNA]</scope>
    <source>
        <strain evidence="13">XCY_ONT2</strain>
    </source>
</reference>
<evidence type="ECO:0000256" key="5">
    <source>
        <dbReference type="ARBA" id="ARBA00022801"/>
    </source>
</evidence>
<dbReference type="FunFam" id="3.90.79.10:FF:000035">
    <property type="entry name" value="Uridine diphosphate glucose pyrophosphatase"/>
    <property type="match status" value="1"/>
</dbReference>
<name>A0AAN7ZVY4_9COLE</name>
<evidence type="ECO:0000256" key="7">
    <source>
        <dbReference type="ARBA" id="ARBA00051086"/>
    </source>
</evidence>
<evidence type="ECO:0000256" key="1">
    <source>
        <dbReference type="ARBA" id="ARBA00001946"/>
    </source>
</evidence>
<organism evidence="13 14">
    <name type="scientific">Pyrocoelia pectoralis</name>
    <dbReference type="NCBI Taxonomy" id="417401"/>
    <lineage>
        <taxon>Eukaryota</taxon>
        <taxon>Metazoa</taxon>
        <taxon>Ecdysozoa</taxon>
        <taxon>Arthropoda</taxon>
        <taxon>Hexapoda</taxon>
        <taxon>Insecta</taxon>
        <taxon>Pterygota</taxon>
        <taxon>Neoptera</taxon>
        <taxon>Endopterygota</taxon>
        <taxon>Coleoptera</taxon>
        <taxon>Polyphaga</taxon>
        <taxon>Elateriformia</taxon>
        <taxon>Elateroidea</taxon>
        <taxon>Lampyridae</taxon>
        <taxon>Lampyrinae</taxon>
        <taxon>Pyrocoelia</taxon>
    </lineage>
</organism>
<evidence type="ECO:0000313" key="14">
    <source>
        <dbReference type="Proteomes" id="UP001329430"/>
    </source>
</evidence>
<comment type="catalytic activity">
    <reaction evidence="7">
        <text>UDP-sugar + H2O = UMP + alpha-D-aldose 1-phosphate.</text>
        <dbReference type="EC" id="3.6.1.45"/>
    </reaction>
</comment>
<evidence type="ECO:0000313" key="13">
    <source>
        <dbReference type="EMBL" id="KAK5649446.1"/>
    </source>
</evidence>
<evidence type="ECO:0000256" key="9">
    <source>
        <dbReference type="ARBA" id="ARBA00066480"/>
    </source>
</evidence>
<dbReference type="EC" id="3.6.1.45" evidence="9"/>
<evidence type="ECO:0000256" key="4">
    <source>
        <dbReference type="ARBA" id="ARBA00022490"/>
    </source>
</evidence>
<keyword evidence="5" id="KW-0378">Hydrolase</keyword>
<comment type="function">
    <text evidence="8">Hydrolyzes UDP-glucose to glucose 1-phosphate and UMP and ADP-ribose to ribose 5-phosphate and AMP. The physiological substrate is probably UDP-glucose. Poor activity on other substrates such as ADP-glucose, CDP-glucose, GDP-glucose and GDP-mannose.</text>
</comment>
<dbReference type="GO" id="GO:0005737">
    <property type="term" value="C:cytoplasm"/>
    <property type="evidence" value="ECO:0007669"/>
    <property type="project" value="UniProtKB-SubCell"/>
</dbReference>
<dbReference type="InterPro" id="IPR004385">
    <property type="entry name" value="NDP_pyrophosphatase"/>
</dbReference>
<keyword evidence="4" id="KW-0963">Cytoplasm</keyword>
<keyword evidence="6" id="KW-0460">Magnesium</keyword>
<gene>
    <name evidence="13" type="ORF">RI129_000475</name>
</gene>
<dbReference type="CDD" id="cd18887">
    <property type="entry name" value="NUDIX_UGPPase_Nudt14"/>
    <property type="match status" value="1"/>
</dbReference>
<dbReference type="InterPro" id="IPR015797">
    <property type="entry name" value="NUDIX_hydrolase-like_dom_sf"/>
</dbReference>
<dbReference type="Gene3D" id="3.90.79.10">
    <property type="entry name" value="Nucleoside Triphosphate Pyrophosphohydrolase"/>
    <property type="match status" value="1"/>
</dbReference>
<dbReference type="GO" id="GO:0019693">
    <property type="term" value="P:ribose phosphate metabolic process"/>
    <property type="evidence" value="ECO:0007669"/>
    <property type="project" value="TreeGrafter"/>
</dbReference>
<comment type="subcellular location">
    <subcellularLocation>
        <location evidence="2">Cytoplasm</location>
    </subcellularLocation>
</comment>
<dbReference type="NCBIfam" id="TIGR00052">
    <property type="entry name" value="nudix-type nucleoside diphosphatase, YffH/AdpP family"/>
    <property type="match status" value="1"/>
</dbReference>
<dbReference type="AlphaFoldDB" id="A0AAN7ZVY4"/>
<sequence length="204" mass="23334">MNKLRDVYFKPMKDSIYLKPLTMHFTLNGIHRNWDLLEVHDSVSILIYNITRNVLVFVKQFRPAVYYGRIPSKDKVGKVDVNKYPPELGVTIELCAGIVDKDLSFEEIAREEMLEECGYNVPVSNLKKIASYQTGVGGSSAKQVAFYCEVTDDMKVNDGGGVEDESIEVIEMTVQQVNDYVSREHILSPPSFLFGIHWFFRNKL</sequence>
<protein>
    <recommendedName>
        <fullName evidence="10">Uridine diphosphate glucose pyrophosphatase NUDT14</fullName>
        <ecNumber evidence="9">3.6.1.45</ecNumber>
    </recommendedName>
    <alternativeName>
        <fullName evidence="11">Nucleoside diphosphate-linked moiety X motif 14</fullName>
    </alternativeName>
</protein>
<evidence type="ECO:0000256" key="11">
    <source>
        <dbReference type="ARBA" id="ARBA00080475"/>
    </source>
</evidence>
<proteinExistence type="predicted"/>
<dbReference type="Proteomes" id="UP001329430">
    <property type="component" value="Chromosome 1"/>
</dbReference>
<keyword evidence="14" id="KW-1185">Reference proteome</keyword>
<dbReference type="GO" id="GO:0006753">
    <property type="term" value="P:nucleoside phosphate metabolic process"/>
    <property type="evidence" value="ECO:0007669"/>
    <property type="project" value="TreeGrafter"/>
</dbReference>
<feature type="domain" description="Nudix hydrolase" evidence="12">
    <location>
        <begin position="38"/>
        <end position="194"/>
    </location>
</feature>
<dbReference type="GO" id="GO:0046872">
    <property type="term" value="F:metal ion binding"/>
    <property type="evidence" value="ECO:0007669"/>
    <property type="project" value="InterPro"/>
</dbReference>
<dbReference type="GO" id="GO:0008768">
    <property type="term" value="F:UDP-sugar diphosphatase activity"/>
    <property type="evidence" value="ECO:0007669"/>
    <property type="project" value="UniProtKB-EC"/>
</dbReference>
<evidence type="ECO:0000256" key="8">
    <source>
        <dbReference type="ARBA" id="ARBA00054674"/>
    </source>
</evidence>
<evidence type="ECO:0000256" key="6">
    <source>
        <dbReference type="ARBA" id="ARBA00022842"/>
    </source>
</evidence>